<evidence type="ECO:0000313" key="2">
    <source>
        <dbReference type="Proteomes" id="UP000183287"/>
    </source>
</evidence>
<dbReference type="AlphaFoldDB" id="A0A1I4TB07"/>
<accession>A0A1I4TB07</accession>
<dbReference type="Proteomes" id="UP000183287">
    <property type="component" value="Unassembled WGS sequence"/>
</dbReference>
<dbReference type="EMBL" id="FOUB01000049">
    <property type="protein sequence ID" value="SFM73968.1"/>
    <property type="molecule type" value="Genomic_DNA"/>
</dbReference>
<reference evidence="2" key="1">
    <citation type="submission" date="2016-10" db="EMBL/GenBank/DDBJ databases">
        <authorList>
            <person name="Varghese N."/>
            <person name="Submissions S."/>
        </authorList>
    </citation>
    <scope>NUCLEOTIDE SEQUENCE [LARGE SCALE GENOMIC DNA]</scope>
    <source>
        <strain evidence="2">Nm44</strain>
    </source>
</reference>
<gene>
    <name evidence="1" type="ORF">SAMN05421863_10492</name>
</gene>
<dbReference type="RefSeq" id="WP_074906421.1">
    <property type="nucleotide sequence ID" value="NZ_FOUB01000049.1"/>
</dbReference>
<protein>
    <submittedName>
        <fullName evidence="1">Uncharacterized protein</fullName>
    </submittedName>
</protein>
<sequence length="92" mass="9500">MPRFIRFGKSVSPVLLLGSGKEWGANRPLRRGWSAAAGRFGGGHGGSVIPCAPSSPLRGDNVETIPLKPSATALQLSHSSTVSTGRGIAQYG</sequence>
<organism evidence="1 2">
    <name type="scientific">Nitrosomonas communis</name>
    <dbReference type="NCBI Taxonomy" id="44574"/>
    <lineage>
        <taxon>Bacteria</taxon>
        <taxon>Pseudomonadati</taxon>
        <taxon>Pseudomonadota</taxon>
        <taxon>Betaproteobacteria</taxon>
        <taxon>Nitrosomonadales</taxon>
        <taxon>Nitrosomonadaceae</taxon>
        <taxon>Nitrosomonas</taxon>
    </lineage>
</organism>
<proteinExistence type="predicted"/>
<keyword evidence="2" id="KW-1185">Reference proteome</keyword>
<evidence type="ECO:0000313" key="1">
    <source>
        <dbReference type="EMBL" id="SFM73968.1"/>
    </source>
</evidence>
<name>A0A1I4TB07_9PROT</name>